<gene>
    <name evidence="1" type="ORF">PAXRUDRAFT_211564</name>
</gene>
<accession>A0A0D0E7C3</accession>
<dbReference type="Proteomes" id="UP000054538">
    <property type="component" value="Unassembled WGS sequence"/>
</dbReference>
<reference evidence="2" key="2">
    <citation type="submission" date="2015-01" db="EMBL/GenBank/DDBJ databases">
        <title>Evolutionary Origins and Diversification of the Mycorrhizal Mutualists.</title>
        <authorList>
            <consortium name="DOE Joint Genome Institute"/>
            <consortium name="Mycorrhizal Genomics Consortium"/>
            <person name="Kohler A."/>
            <person name="Kuo A."/>
            <person name="Nagy L.G."/>
            <person name="Floudas D."/>
            <person name="Copeland A."/>
            <person name="Barry K.W."/>
            <person name="Cichocki N."/>
            <person name="Veneault-Fourrey C."/>
            <person name="LaButti K."/>
            <person name="Lindquist E.A."/>
            <person name="Lipzen A."/>
            <person name="Lundell T."/>
            <person name="Morin E."/>
            <person name="Murat C."/>
            <person name="Riley R."/>
            <person name="Ohm R."/>
            <person name="Sun H."/>
            <person name="Tunlid A."/>
            <person name="Henrissat B."/>
            <person name="Grigoriev I.V."/>
            <person name="Hibbett D.S."/>
            <person name="Martin F."/>
        </authorList>
    </citation>
    <scope>NUCLEOTIDE SEQUENCE [LARGE SCALE GENOMIC DNA]</scope>
    <source>
        <strain evidence="2">Ve08.2h10</strain>
    </source>
</reference>
<organism evidence="1 2">
    <name type="scientific">Paxillus rubicundulus Ve08.2h10</name>
    <dbReference type="NCBI Taxonomy" id="930991"/>
    <lineage>
        <taxon>Eukaryota</taxon>
        <taxon>Fungi</taxon>
        <taxon>Dikarya</taxon>
        <taxon>Basidiomycota</taxon>
        <taxon>Agaricomycotina</taxon>
        <taxon>Agaricomycetes</taxon>
        <taxon>Agaricomycetidae</taxon>
        <taxon>Boletales</taxon>
        <taxon>Paxilineae</taxon>
        <taxon>Paxillaceae</taxon>
        <taxon>Paxillus</taxon>
    </lineage>
</organism>
<evidence type="ECO:0000313" key="2">
    <source>
        <dbReference type="Proteomes" id="UP000054538"/>
    </source>
</evidence>
<reference evidence="1 2" key="1">
    <citation type="submission" date="2014-04" db="EMBL/GenBank/DDBJ databases">
        <authorList>
            <consortium name="DOE Joint Genome Institute"/>
            <person name="Kuo A."/>
            <person name="Kohler A."/>
            <person name="Jargeat P."/>
            <person name="Nagy L.G."/>
            <person name="Floudas D."/>
            <person name="Copeland A."/>
            <person name="Barry K.W."/>
            <person name="Cichocki N."/>
            <person name="Veneault-Fourrey C."/>
            <person name="LaButti K."/>
            <person name="Lindquist E.A."/>
            <person name="Lipzen A."/>
            <person name="Lundell T."/>
            <person name="Morin E."/>
            <person name="Murat C."/>
            <person name="Sun H."/>
            <person name="Tunlid A."/>
            <person name="Henrissat B."/>
            <person name="Grigoriev I.V."/>
            <person name="Hibbett D.S."/>
            <person name="Martin F."/>
            <person name="Nordberg H.P."/>
            <person name="Cantor M.N."/>
            <person name="Hua S.X."/>
        </authorList>
    </citation>
    <scope>NUCLEOTIDE SEQUENCE [LARGE SCALE GENOMIC DNA]</scope>
    <source>
        <strain evidence="1 2">Ve08.2h10</strain>
    </source>
</reference>
<dbReference type="AlphaFoldDB" id="A0A0D0E7C3"/>
<dbReference type="InParanoid" id="A0A0D0E7C3"/>
<keyword evidence="2" id="KW-1185">Reference proteome</keyword>
<sequence length="159" mass="17653">MALAARHEALPPGFFVPCKSPLGALLSTPPTLKASQSELSRWHRRLGTNGSVCKGGTAFQKICQEQLRPKDKICGAFLTRQHRLRPISQILPHEYPASRARAPQSSLTSAASWQNFNGSLGLSRRNLSPKQRMVTAVEIFMLVKLMNQDVGYTLKYGMF</sequence>
<protein>
    <submittedName>
        <fullName evidence="1">Uncharacterized protein</fullName>
    </submittedName>
</protein>
<dbReference type="EMBL" id="KN824929">
    <property type="protein sequence ID" value="KIK97584.1"/>
    <property type="molecule type" value="Genomic_DNA"/>
</dbReference>
<dbReference type="HOGENOM" id="CLU_1661351_0_0_1"/>
<evidence type="ECO:0000313" key="1">
    <source>
        <dbReference type="EMBL" id="KIK97584.1"/>
    </source>
</evidence>
<name>A0A0D0E7C3_9AGAM</name>
<proteinExistence type="predicted"/>